<dbReference type="Gene3D" id="3.40.720.10">
    <property type="entry name" value="Alkaline Phosphatase, subunit A"/>
    <property type="match status" value="1"/>
</dbReference>
<dbReference type="RefSeq" id="WP_007344242.1">
    <property type="nucleotide sequence ID" value="NZ_AOIW01000021.1"/>
</dbReference>
<comment type="caution">
    <text evidence="1">The sequence shown here is derived from an EMBL/GenBank/DDBJ whole genome shotgun (WGS) entry which is preliminary data.</text>
</comment>
<protein>
    <recommendedName>
        <fullName evidence="3">Sulfatase N-terminal domain-containing protein</fullName>
    </recommendedName>
</protein>
<name>M0DR76_9EURY</name>
<reference evidence="1 2" key="1">
    <citation type="journal article" date="2014" name="PLoS Genet.">
        <title>Phylogenetically driven sequencing of extremely halophilic archaea reveals strategies for static and dynamic osmo-response.</title>
        <authorList>
            <person name="Becker E.A."/>
            <person name="Seitzer P.M."/>
            <person name="Tritt A."/>
            <person name="Larsen D."/>
            <person name="Krusor M."/>
            <person name="Yao A.I."/>
            <person name="Wu D."/>
            <person name="Madern D."/>
            <person name="Eisen J.A."/>
            <person name="Darling A.E."/>
            <person name="Facciotti M.T."/>
        </authorList>
    </citation>
    <scope>NUCLEOTIDE SEQUENCE [LARGE SCALE GENOMIC DNA]</scope>
    <source>
        <strain evidence="1 2">JCM 10247</strain>
    </source>
</reference>
<evidence type="ECO:0000313" key="1">
    <source>
        <dbReference type="EMBL" id="ELZ37187.1"/>
    </source>
</evidence>
<dbReference type="InterPro" id="IPR017850">
    <property type="entry name" value="Alkaline_phosphatase_core_sf"/>
</dbReference>
<evidence type="ECO:0008006" key="3">
    <source>
        <dbReference type="Google" id="ProtNLM"/>
    </source>
</evidence>
<dbReference type="Proteomes" id="UP000011572">
    <property type="component" value="Unassembled WGS sequence"/>
</dbReference>
<evidence type="ECO:0000313" key="2">
    <source>
        <dbReference type="Proteomes" id="UP000011572"/>
    </source>
</evidence>
<dbReference type="EMBL" id="AOIW01000021">
    <property type="protein sequence ID" value="ELZ37187.1"/>
    <property type="molecule type" value="Genomic_DNA"/>
</dbReference>
<sequence>MSKVDWITKQPARIHCQGVRETVKQDRQEIVNYLLRLADKIDHRGLPILEEDWDVLIVLDGCRVDLLEQVSEEYYFLSSPIRSVRSLGSASMTWMNQNFSEDYIQKTRKTAYITGNPFSQRYLDKQTFALIDEVWRYGWDEEIGTVPARHITDRAIMTARNQNFDRLIIHYMQPHFPSIPSPLNSGMNLETFGESWSSVWERLRSGNIEKEAVWDSYLENLRYVLDDIELLLKNMNAERVVISADHGNALGEWGQYGHPANMPIGVLRDVPWVETTSQDEENYLPSYERKADSIDDTEVKSRLEDLGYM</sequence>
<dbReference type="SUPFAM" id="SSF53649">
    <property type="entry name" value="Alkaline phosphatase-like"/>
    <property type="match status" value="1"/>
</dbReference>
<proteinExistence type="predicted"/>
<accession>M0DR76</accession>
<dbReference type="AlphaFoldDB" id="M0DR76"/>
<gene>
    <name evidence="1" type="ORF">C473_01664</name>
</gene>
<organism evidence="1 2">
    <name type="scientific">Halorubrum distributum JCM 10247</name>
    <dbReference type="NCBI Taxonomy" id="1227486"/>
    <lineage>
        <taxon>Archaea</taxon>
        <taxon>Methanobacteriati</taxon>
        <taxon>Methanobacteriota</taxon>
        <taxon>Stenosarchaea group</taxon>
        <taxon>Halobacteria</taxon>
        <taxon>Halobacteriales</taxon>
        <taxon>Haloferacaceae</taxon>
        <taxon>Halorubrum</taxon>
        <taxon>Halorubrum distributum group</taxon>
    </lineage>
</organism>